<name>A0A7R8UN16_HERIL</name>
<keyword evidence="1 2" id="KW-0732">Signal</keyword>
<keyword evidence="4" id="KW-1185">Reference proteome</keyword>
<reference evidence="3 4" key="1">
    <citation type="submission" date="2020-11" db="EMBL/GenBank/DDBJ databases">
        <authorList>
            <person name="Wallbank WR R."/>
            <person name="Pardo Diaz C."/>
            <person name="Kozak K."/>
            <person name="Martin S."/>
            <person name="Jiggins C."/>
            <person name="Moest M."/>
            <person name="Warren A I."/>
            <person name="Generalovic N T."/>
            <person name="Byers J.R.P. K."/>
            <person name="Montejo-Kovacevich G."/>
            <person name="Yen C E."/>
        </authorList>
    </citation>
    <scope>NUCLEOTIDE SEQUENCE [LARGE SCALE GENOMIC DNA]</scope>
</reference>
<dbReference type="FunCoup" id="A0A7R8UN16">
    <property type="interactions" value="69"/>
</dbReference>
<gene>
    <name evidence="3" type="ORF">HERILL_LOCUS6818</name>
</gene>
<dbReference type="SUPFAM" id="SSF63707">
    <property type="entry name" value="Ganglioside M2 (gm2) activator"/>
    <property type="match status" value="1"/>
</dbReference>
<dbReference type="OrthoDB" id="7911967at2759"/>
<dbReference type="InterPro" id="IPR010512">
    <property type="entry name" value="DUF1091"/>
</dbReference>
<dbReference type="Gene3D" id="2.70.220.10">
    <property type="entry name" value="Ganglioside GM2 activator"/>
    <property type="match status" value="1"/>
</dbReference>
<evidence type="ECO:0000313" key="3">
    <source>
        <dbReference type="EMBL" id="CAD7083893.1"/>
    </source>
</evidence>
<dbReference type="OMA" id="MMSEGRW"/>
<proteinExistence type="predicted"/>
<evidence type="ECO:0000256" key="1">
    <source>
        <dbReference type="ARBA" id="ARBA00022729"/>
    </source>
</evidence>
<dbReference type="PANTHER" id="PTHR21112">
    <property type="entry name" value="CHEMOSENSORY PROTEIN A 29A-RELATED"/>
    <property type="match status" value="1"/>
</dbReference>
<protein>
    <submittedName>
        <fullName evidence="3">Uncharacterized protein</fullName>
    </submittedName>
</protein>
<dbReference type="AlphaFoldDB" id="A0A7R8UN16"/>
<organism evidence="3 4">
    <name type="scientific">Hermetia illucens</name>
    <name type="common">Black soldier fly</name>
    <dbReference type="NCBI Taxonomy" id="343691"/>
    <lineage>
        <taxon>Eukaryota</taxon>
        <taxon>Metazoa</taxon>
        <taxon>Ecdysozoa</taxon>
        <taxon>Arthropoda</taxon>
        <taxon>Hexapoda</taxon>
        <taxon>Insecta</taxon>
        <taxon>Pterygota</taxon>
        <taxon>Neoptera</taxon>
        <taxon>Endopterygota</taxon>
        <taxon>Diptera</taxon>
        <taxon>Brachycera</taxon>
        <taxon>Stratiomyomorpha</taxon>
        <taxon>Stratiomyidae</taxon>
        <taxon>Hermetiinae</taxon>
        <taxon>Hermetia</taxon>
    </lineage>
</organism>
<dbReference type="Proteomes" id="UP000594454">
    <property type="component" value="Chromosome 3"/>
</dbReference>
<evidence type="ECO:0000313" key="4">
    <source>
        <dbReference type="Proteomes" id="UP000594454"/>
    </source>
</evidence>
<feature type="chain" id="PRO_5030638537" evidence="2">
    <location>
        <begin position="24"/>
        <end position="188"/>
    </location>
</feature>
<dbReference type="PANTHER" id="PTHR21112:SF10">
    <property type="entry name" value="CHEMOSENSORY PROTEIN A 87A"/>
    <property type="match status" value="1"/>
</dbReference>
<dbReference type="Pfam" id="PF06477">
    <property type="entry name" value="DUF1091"/>
    <property type="match status" value="1"/>
</dbReference>
<dbReference type="InterPro" id="IPR036846">
    <property type="entry name" value="GM2-AP_sf"/>
</dbReference>
<dbReference type="EMBL" id="LR899011">
    <property type="protein sequence ID" value="CAD7083893.1"/>
    <property type="molecule type" value="Genomic_DNA"/>
</dbReference>
<dbReference type="InParanoid" id="A0A7R8UN16"/>
<evidence type="ECO:0000256" key="2">
    <source>
        <dbReference type="SAM" id="SignalP"/>
    </source>
</evidence>
<sequence>MCKSVYIYLPILALLSIMQLKKAEKSKKFDNFFDGIKRANSEKKIFEGSMTVEKETNTKFTLTAELEQLVELNNDYEVEIIANRADLSSPEKYEVIFEMSRTPFCDFMDFFYPLIYDAFQNYSNIPPPDSCPFNPKKYTVTKAPYDAEPFNSMTKSGNLRLDVNLYKGDDKVEELQFLSHVTEMEDSK</sequence>
<accession>A0A7R8UN16</accession>
<feature type="signal peptide" evidence="2">
    <location>
        <begin position="1"/>
        <end position="23"/>
    </location>
</feature>